<protein>
    <submittedName>
        <fullName evidence="1">Uncharacterized protein</fullName>
    </submittedName>
</protein>
<dbReference type="AlphaFoldDB" id="A0A8J2WV15"/>
<evidence type="ECO:0000313" key="2">
    <source>
        <dbReference type="Proteomes" id="UP000789595"/>
    </source>
</evidence>
<evidence type="ECO:0000313" key="1">
    <source>
        <dbReference type="EMBL" id="CAH0368409.1"/>
    </source>
</evidence>
<gene>
    <name evidence="1" type="ORF">PECAL_2P14750</name>
</gene>
<keyword evidence="2" id="KW-1185">Reference proteome</keyword>
<sequence>GQTRASCSNLCSSLAKYSGILHTEPLLRQIPRLPVHKCTAVPPALTGYTVRTSSAQAMAAFAAWPASPPEAAPCGTRIISFCLFGDKTIYGEGAVQNAHLAKALFPGWACVFYVGDGVSTETIDALESAGATIRRCTGMFGGRRLQMMRFLPACEPGVSAVIVRDVDSRLNPRDAAAVFEWLSSEKKFHAMHEAPHDPEAGILGGAWGARSLDGQPPLPDLYAQMRAFAASHSTDKYGDDMVFLETYLRPLCASLCHHSAAAKGGRLVSDVVPRPFPSTSYRGFVGQPVNCPGRCGWELFVREGCPHVAAAAVVAPEVAARIRHQPDAVAGVAAFLGGF</sequence>
<dbReference type="OrthoDB" id="204305at2759"/>
<comment type="caution">
    <text evidence="1">The sequence shown here is derived from an EMBL/GenBank/DDBJ whole genome shotgun (WGS) entry which is preliminary data.</text>
</comment>
<dbReference type="Proteomes" id="UP000789595">
    <property type="component" value="Unassembled WGS sequence"/>
</dbReference>
<proteinExistence type="predicted"/>
<feature type="non-terminal residue" evidence="1">
    <location>
        <position position="339"/>
    </location>
</feature>
<reference evidence="1" key="1">
    <citation type="submission" date="2021-11" db="EMBL/GenBank/DDBJ databases">
        <authorList>
            <consortium name="Genoscope - CEA"/>
            <person name="William W."/>
        </authorList>
    </citation>
    <scope>NUCLEOTIDE SEQUENCE</scope>
</reference>
<accession>A0A8J2WV15</accession>
<organism evidence="1 2">
    <name type="scientific">Pelagomonas calceolata</name>
    <dbReference type="NCBI Taxonomy" id="35677"/>
    <lineage>
        <taxon>Eukaryota</taxon>
        <taxon>Sar</taxon>
        <taxon>Stramenopiles</taxon>
        <taxon>Ochrophyta</taxon>
        <taxon>Pelagophyceae</taxon>
        <taxon>Pelagomonadales</taxon>
        <taxon>Pelagomonadaceae</taxon>
        <taxon>Pelagomonas</taxon>
    </lineage>
</organism>
<name>A0A8J2WV15_9STRA</name>
<dbReference type="EMBL" id="CAKKNE010000002">
    <property type="protein sequence ID" value="CAH0368409.1"/>
    <property type="molecule type" value="Genomic_DNA"/>
</dbReference>